<dbReference type="Gramene" id="ESR62447">
    <property type="protein sequence ID" value="ESR62447"/>
    <property type="gene ID" value="CICLE_v10018018mg"/>
</dbReference>
<gene>
    <name evidence="1" type="ORF">CICLE_v10018018mg</name>
</gene>
<organism evidence="1 2">
    <name type="scientific">Citrus clementina</name>
    <name type="common">Clementine</name>
    <name type="synonym">Citrus deliciosa x Citrus sinensis</name>
    <dbReference type="NCBI Taxonomy" id="85681"/>
    <lineage>
        <taxon>Eukaryota</taxon>
        <taxon>Viridiplantae</taxon>
        <taxon>Streptophyta</taxon>
        <taxon>Embryophyta</taxon>
        <taxon>Tracheophyta</taxon>
        <taxon>Spermatophyta</taxon>
        <taxon>Magnoliopsida</taxon>
        <taxon>eudicotyledons</taxon>
        <taxon>Gunneridae</taxon>
        <taxon>Pentapetalae</taxon>
        <taxon>rosids</taxon>
        <taxon>malvids</taxon>
        <taxon>Sapindales</taxon>
        <taxon>Rutaceae</taxon>
        <taxon>Aurantioideae</taxon>
        <taxon>Citrus</taxon>
    </lineage>
</organism>
<dbReference type="AlphaFoldDB" id="V4U8Z3"/>
<protein>
    <submittedName>
        <fullName evidence="1">Uncharacterized protein</fullName>
    </submittedName>
</protein>
<name>V4U8Z3_CITCL</name>
<evidence type="ECO:0000313" key="2">
    <source>
        <dbReference type="Proteomes" id="UP000030687"/>
    </source>
</evidence>
<proteinExistence type="predicted"/>
<accession>V4U8Z3</accession>
<reference evidence="1 2" key="1">
    <citation type="submission" date="2013-10" db="EMBL/GenBank/DDBJ databases">
        <authorList>
            <consortium name="International Citrus Genome Consortium"/>
            <person name="Jenkins J."/>
            <person name="Schmutz J."/>
            <person name="Prochnik S."/>
            <person name="Rokhsar D."/>
            <person name="Gmitter F."/>
            <person name="Ollitrault P."/>
            <person name="Machado M."/>
            <person name="Talon M."/>
            <person name="Wincker P."/>
            <person name="Jaillon O."/>
            <person name="Morgante M."/>
        </authorList>
    </citation>
    <scope>NUCLEOTIDE SEQUENCE</scope>
    <source>
        <strain evidence="2">cv. Clemenules</strain>
    </source>
</reference>
<dbReference type="EMBL" id="KI536312">
    <property type="protein sequence ID" value="ESR62447.1"/>
    <property type="molecule type" value="Genomic_DNA"/>
</dbReference>
<dbReference type="Proteomes" id="UP000030687">
    <property type="component" value="Unassembled WGS sequence"/>
</dbReference>
<dbReference type="KEGG" id="cic:CICLE_v10018018mg"/>
<keyword evidence="2" id="KW-1185">Reference proteome</keyword>
<dbReference type="InParanoid" id="V4U8Z3"/>
<sequence length="82" mass="8922">MLQKMQQDVLNLAARTLDLFDVTKNMSESSPLLKSVLFISSNAAMECFTYFGIGSPVKLLSKGVVNQADEANLILALETINA</sequence>
<evidence type="ECO:0000313" key="1">
    <source>
        <dbReference type="EMBL" id="ESR62447.1"/>
    </source>
</evidence>